<gene>
    <name evidence="2" type="ORF">EVA_14889</name>
</gene>
<reference evidence="2" key="1">
    <citation type="journal article" date="2012" name="PLoS ONE">
        <title>Gene sets for utilization of primary and secondary nutrition supplies in the distal gut of endangered iberian lynx.</title>
        <authorList>
            <person name="Alcaide M."/>
            <person name="Messina E."/>
            <person name="Richter M."/>
            <person name="Bargiela R."/>
            <person name="Peplies J."/>
            <person name="Huws S.A."/>
            <person name="Newbold C.J."/>
            <person name="Golyshin P.N."/>
            <person name="Simon M.A."/>
            <person name="Lopez G."/>
            <person name="Yakimov M.M."/>
            <person name="Ferrer M."/>
        </authorList>
    </citation>
    <scope>NUCLEOTIDE SEQUENCE</scope>
</reference>
<organism evidence="2">
    <name type="scientific">gut metagenome</name>
    <dbReference type="NCBI Taxonomy" id="749906"/>
    <lineage>
        <taxon>unclassified sequences</taxon>
        <taxon>metagenomes</taxon>
        <taxon>organismal metagenomes</taxon>
    </lineage>
</organism>
<comment type="caution">
    <text evidence="2">The sequence shown here is derived from an EMBL/GenBank/DDBJ whole genome shotgun (WGS) entry which is preliminary data.</text>
</comment>
<name>J9CAP7_9ZZZZ</name>
<dbReference type="InterPro" id="IPR025706">
    <property type="entry name" value="Endoa_GalNAc"/>
</dbReference>
<accession>J9CAP7</accession>
<feature type="non-terminal residue" evidence="2">
    <location>
        <position position="116"/>
    </location>
</feature>
<dbReference type="GO" id="GO:0033926">
    <property type="term" value="F:endo-alpha-N-acetylgalactosaminidase activity"/>
    <property type="evidence" value="ECO:0007669"/>
    <property type="project" value="InterPro"/>
</dbReference>
<proteinExistence type="predicted"/>
<evidence type="ECO:0000259" key="1">
    <source>
        <dbReference type="Pfam" id="PF12905"/>
    </source>
</evidence>
<dbReference type="Pfam" id="PF12905">
    <property type="entry name" value="Glyco_hydro_101"/>
    <property type="match status" value="1"/>
</dbReference>
<sequence>MATPAADPKGTVADLATLRKDAANRPDNMDFIYLDVWYQDSWETRRIAEQINSLGWRFTTEFSDQGEYDSTWQHWATDATYGGAGMKGFNSEIIRFIRNDQRDSQVLNYPQFGGTA</sequence>
<feature type="domain" description="Endo-alpha-N-acetylgalactosaminidase" evidence="1">
    <location>
        <begin position="13"/>
        <end position="115"/>
    </location>
</feature>
<dbReference type="Gene3D" id="3.20.20.80">
    <property type="entry name" value="Glycosidases"/>
    <property type="match status" value="1"/>
</dbReference>
<dbReference type="AlphaFoldDB" id="J9CAP7"/>
<protein>
    <submittedName>
        <fullName evidence="2">EngBF</fullName>
    </submittedName>
</protein>
<evidence type="ECO:0000313" key="2">
    <source>
        <dbReference type="EMBL" id="EJW97005.1"/>
    </source>
</evidence>
<dbReference type="EMBL" id="AMCI01004987">
    <property type="protein sequence ID" value="EJW97005.1"/>
    <property type="molecule type" value="Genomic_DNA"/>
</dbReference>